<sequence length="424" mass="47273">MKIKFLIIFCFMAIVIWQPARSQTVLFSTFFQLVNVHDHQGEPFKLEGWIFVERLSSNAGVTLMALSMMDGKQLATSTGKLTMEGFKTGEWNKVVILGKIDKHANQLAIGALFSGKAKFFFDDLKLSIKGQEITIKNGEFEDSVISPWQANNLPKEANIKVINQPIHAGKQALCIDMSNIATSSYGNNSEAGKYANINGNKIYYEVYGDGQPLLMLHGALESIVSFEKQIPFFAKSFKVIAVDTRGHGNSTADSMKLSYELYADDVYKLLNELNIDSAYILGWSDGGNTGLILAMQHPGKVKKLAVMGAVLFNNNTSIFDWVNKAIKDQIKTLEKKNDPSQDFEWRVKHCLLTEPNIMPSSLKAIKCPVLVMAGEHDVVKEGHTKLIANSIPSSKMVIFEKASHQAPVEIPDKFNHTVLRFFQE</sequence>
<dbReference type="InterPro" id="IPR000073">
    <property type="entry name" value="AB_hydrolase_1"/>
</dbReference>
<dbReference type="RefSeq" id="WP_089713117.1">
    <property type="nucleotide sequence ID" value="NZ_FMAR01000009.1"/>
</dbReference>
<dbReference type="Proteomes" id="UP000242818">
    <property type="component" value="Unassembled WGS sequence"/>
</dbReference>
<dbReference type="Pfam" id="PF00561">
    <property type="entry name" value="Abhydrolase_1"/>
    <property type="match status" value="1"/>
</dbReference>
<feature type="domain" description="AB hydrolase-1" evidence="1">
    <location>
        <begin position="212"/>
        <end position="325"/>
    </location>
</feature>
<keyword evidence="3" id="KW-1185">Reference proteome</keyword>
<dbReference type="AlphaFoldDB" id="A0A1C4EPY6"/>
<proteinExistence type="predicted"/>
<evidence type="ECO:0000313" key="3">
    <source>
        <dbReference type="Proteomes" id="UP000242818"/>
    </source>
</evidence>
<dbReference type="STRING" id="1335309.GA0116948_109105"/>
<organism evidence="2 3">
    <name type="scientific">Chitinophaga costaii</name>
    <dbReference type="NCBI Taxonomy" id="1335309"/>
    <lineage>
        <taxon>Bacteria</taxon>
        <taxon>Pseudomonadati</taxon>
        <taxon>Bacteroidota</taxon>
        <taxon>Chitinophagia</taxon>
        <taxon>Chitinophagales</taxon>
        <taxon>Chitinophagaceae</taxon>
        <taxon>Chitinophaga</taxon>
    </lineage>
</organism>
<gene>
    <name evidence="2" type="ORF">GA0116948_109105</name>
</gene>
<dbReference type="Gene3D" id="3.40.50.1820">
    <property type="entry name" value="alpha/beta hydrolase"/>
    <property type="match status" value="1"/>
</dbReference>
<reference evidence="2 3" key="1">
    <citation type="submission" date="2016-08" db="EMBL/GenBank/DDBJ databases">
        <authorList>
            <person name="Seilhamer J.J."/>
        </authorList>
    </citation>
    <scope>NUCLEOTIDE SEQUENCE [LARGE SCALE GENOMIC DNA]</scope>
    <source>
        <strain evidence="2 3">A37T2</strain>
    </source>
</reference>
<dbReference type="EMBL" id="FMAR01000009">
    <property type="protein sequence ID" value="SCC45670.1"/>
    <property type="molecule type" value="Genomic_DNA"/>
</dbReference>
<dbReference type="Gene3D" id="2.60.120.260">
    <property type="entry name" value="Galactose-binding domain-like"/>
    <property type="match status" value="1"/>
</dbReference>
<accession>A0A1C4EPY6</accession>
<dbReference type="InterPro" id="IPR029058">
    <property type="entry name" value="AB_hydrolase_fold"/>
</dbReference>
<dbReference type="SUPFAM" id="SSF53474">
    <property type="entry name" value="alpha/beta-Hydrolases"/>
    <property type="match status" value="1"/>
</dbReference>
<protein>
    <submittedName>
        <fullName evidence="2">Pimeloyl-ACP methyl ester carboxylesterase</fullName>
    </submittedName>
</protein>
<evidence type="ECO:0000259" key="1">
    <source>
        <dbReference type="Pfam" id="PF00561"/>
    </source>
</evidence>
<dbReference type="OrthoDB" id="2247630at2"/>
<name>A0A1C4EPY6_9BACT</name>
<dbReference type="PANTHER" id="PTHR46331:SF2">
    <property type="entry name" value="VALACYCLOVIR HYDROLASE"/>
    <property type="match status" value="1"/>
</dbReference>
<dbReference type="PRINTS" id="PR00111">
    <property type="entry name" value="ABHYDROLASE"/>
</dbReference>
<evidence type="ECO:0000313" key="2">
    <source>
        <dbReference type="EMBL" id="SCC45670.1"/>
    </source>
</evidence>
<dbReference type="PANTHER" id="PTHR46331">
    <property type="entry name" value="VALACYCLOVIR HYDROLASE"/>
    <property type="match status" value="1"/>
</dbReference>
<dbReference type="GO" id="GO:0017171">
    <property type="term" value="F:serine hydrolase activity"/>
    <property type="evidence" value="ECO:0007669"/>
    <property type="project" value="TreeGrafter"/>
</dbReference>